<evidence type="ECO:0000313" key="3">
    <source>
        <dbReference type="Proteomes" id="UP000291933"/>
    </source>
</evidence>
<dbReference type="RefSeq" id="WP_131172403.1">
    <property type="nucleotide sequence ID" value="NZ_FXTL01000012.1"/>
</dbReference>
<proteinExistence type="predicted"/>
<protein>
    <submittedName>
        <fullName evidence="2">Uncharacterized protein</fullName>
    </submittedName>
</protein>
<accession>A0A4Q9KK14</accession>
<keyword evidence="3" id="KW-1185">Reference proteome</keyword>
<organism evidence="2 3">
    <name type="scientific">Propioniciclava tarda</name>
    <dbReference type="NCBI Taxonomy" id="433330"/>
    <lineage>
        <taxon>Bacteria</taxon>
        <taxon>Bacillati</taxon>
        <taxon>Actinomycetota</taxon>
        <taxon>Actinomycetes</taxon>
        <taxon>Propionibacteriales</taxon>
        <taxon>Propionibacteriaceae</taxon>
        <taxon>Propioniciclava</taxon>
    </lineage>
</organism>
<dbReference type="EMBL" id="SDMR01000012">
    <property type="protein sequence ID" value="TBT94505.1"/>
    <property type="molecule type" value="Genomic_DNA"/>
</dbReference>
<feature type="region of interest" description="Disordered" evidence="1">
    <location>
        <begin position="61"/>
        <end position="89"/>
    </location>
</feature>
<reference evidence="2 3" key="1">
    <citation type="submission" date="2019-01" db="EMBL/GenBank/DDBJ databases">
        <title>Lactibacter flavus gen. nov., sp. nov., a novel bacterium of the family Propionibacteriaceae isolated from raw milk and dairy products.</title>
        <authorList>
            <person name="Huptas C."/>
            <person name="Wenning M."/>
            <person name="Breitenwieser F."/>
            <person name="Doll E."/>
            <person name="Von Neubeck M."/>
            <person name="Busse H.-J."/>
            <person name="Scherer S."/>
        </authorList>
    </citation>
    <scope>NUCLEOTIDE SEQUENCE [LARGE SCALE GENOMIC DNA]</scope>
    <source>
        <strain evidence="2 3">DSM 22130</strain>
    </source>
</reference>
<evidence type="ECO:0000313" key="2">
    <source>
        <dbReference type="EMBL" id="TBT94505.1"/>
    </source>
</evidence>
<gene>
    <name evidence="2" type="ORF">ET996_09885</name>
</gene>
<dbReference type="Proteomes" id="UP000291933">
    <property type="component" value="Unassembled WGS sequence"/>
</dbReference>
<feature type="compositionally biased region" description="Low complexity" evidence="1">
    <location>
        <begin position="63"/>
        <end position="74"/>
    </location>
</feature>
<sequence length="170" mass="18040">MPSLDDVRAAIAHERLVAWDDEAVTAQLKDLQAQLDASADAPPDQQLAAAEAVAEALDRLRSAKGQAQGQAAAPTPRPAPAGDRPVDARTLLARPVSGLNSDRRRVAVDLLEAAYNPNAYLDSWHPADLLAELALWRSAASDPTLGRPVRRAAAQVGRACEQLLSARSTN</sequence>
<comment type="caution">
    <text evidence="2">The sequence shown here is derived from an EMBL/GenBank/DDBJ whole genome shotgun (WGS) entry which is preliminary data.</text>
</comment>
<dbReference type="AlphaFoldDB" id="A0A4Q9KK14"/>
<evidence type="ECO:0000256" key="1">
    <source>
        <dbReference type="SAM" id="MobiDB-lite"/>
    </source>
</evidence>
<name>A0A4Q9KK14_PROTD</name>